<dbReference type="Proteomes" id="UP000680989">
    <property type="component" value="Plasmid pRS"/>
</dbReference>
<evidence type="ECO:0000256" key="4">
    <source>
        <dbReference type="ARBA" id="ARBA00034320"/>
    </source>
</evidence>
<geneLocation type="plasmid" evidence="8 9">
    <name>pRS</name>
</geneLocation>
<dbReference type="SUPFAM" id="SSF52540">
    <property type="entry name" value="P-loop containing nucleoside triphosphate hydrolases"/>
    <property type="match status" value="1"/>
</dbReference>
<comment type="function">
    <text evidence="5">Zinc chaperone that directly transfers zinc cofactor to target proteins, thereby activating them. Zinc is transferred from the CXCC motif in the GTPase domain to the zinc binding site in target proteins in a process requiring GTP hydrolysis.</text>
</comment>
<dbReference type="CDD" id="cd03112">
    <property type="entry name" value="CobW-like"/>
    <property type="match status" value="1"/>
</dbReference>
<dbReference type="RefSeq" id="WP_211907010.1">
    <property type="nucleotide sequence ID" value="NZ_CP046675.1"/>
</dbReference>
<dbReference type="SMART" id="SM00833">
    <property type="entry name" value="CobW_C"/>
    <property type="match status" value="1"/>
</dbReference>
<protein>
    <submittedName>
        <fullName evidence="8">GTP-binding protein</fullName>
    </submittedName>
</protein>
<dbReference type="InterPro" id="IPR011629">
    <property type="entry name" value="CobW-like_C"/>
</dbReference>
<dbReference type="EMBL" id="CP046675">
    <property type="protein sequence ID" value="QUP60316.1"/>
    <property type="molecule type" value="Genomic_DNA"/>
</dbReference>
<dbReference type="PANTHER" id="PTHR13748">
    <property type="entry name" value="COBW-RELATED"/>
    <property type="match status" value="1"/>
</dbReference>
<reference evidence="9" key="1">
    <citation type="submission" date="2019-12" db="EMBL/GenBank/DDBJ databases">
        <title>Whole-genome sequence of tobacco pathogen Ralstonia pseudosolanacearum strain RS, originating from Yunnan province of China.</title>
        <authorList>
            <person name="Lu C.-H."/>
        </authorList>
    </citation>
    <scope>NUCLEOTIDE SEQUENCE [LARGE SCALE GENOMIC DNA]</scope>
    <source>
        <strain evidence="9">RS</strain>
        <plasmid evidence="9">pRS</plasmid>
    </source>
</reference>
<evidence type="ECO:0000256" key="5">
    <source>
        <dbReference type="ARBA" id="ARBA00045658"/>
    </source>
</evidence>
<accession>A0ABX7ZYG7</accession>
<evidence type="ECO:0000259" key="7">
    <source>
        <dbReference type="SMART" id="SM00833"/>
    </source>
</evidence>
<gene>
    <name evidence="8" type="ORF">GO999_17130</name>
</gene>
<dbReference type="Pfam" id="PF07683">
    <property type="entry name" value="CobW_C"/>
    <property type="match status" value="1"/>
</dbReference>
<evidence type="ECO:0000313" key="8">
    <source>
        <dbReference type="EMBL" id="QUP60316.1"/>
    </source>
</evidence>
<keyword evidence="1" id="KW-0547">Nucleotide-binding</keyword>
<organism evidence="8 9">
    <name type="scientific">Ralstonia nicotianae</name>
    <dbReference type="NCBI Taxonomy" id="3037696"/>
    <lineage>
        <taxon>Bacteria</taxon>
        <taxon>Pseudomonadati</taxon>
        <taxon>Pseudomonadota</taxon>
        <taxon>Betaproteobacteria</taxon>
        <taxon>Burkholderiales</taxon>
        <taxon>Burkholderiaceae</taxon>
        <taxon>Ralstonia</taxon>
        <taxon>Ralstonia solanacearum species complex</taxon>
    </lineage>
</organism>
<dbReference type="InterPro" id="IPR051316">
    <property type="entry name" value="Zinc-reg_GTPase_activator"/>
</dbReference>
<evidence type="ECO:0000313" key="9">
    <source>
        <dbReference type="Proteomes" id="UP000680989"/>
    </source>
</evidence>
<dbReference type="InterPro" id="IPR027417">
    <property type="entry name" value="P-loop_NTPase"/>
</dbReference>
<evidence type="ECO:0000256" key="6">
    <source>
        <dbReference type="ARBA" id="ARBA00049117"/>
    </source>
</evidence>
<comment type="catalytic activity">
    <reaction evidence="6">
        <text>GTP + H2O = GDP + phosphate + H(+)</text>
        <dbReference type="Rhea" id="RHEA:19669"/>
        <dbReference type="ChEBI" id="CHEBI:15377"/>
        <dbReference type="ChEBI" id="CHEBI:15378"/>
        <dbReference type="ChEBI" id="CHEBI:37565"/>
        <dbReference type="ChEBI" id="CHEBI:43474"/>
        <dbReference type="ChEBI" id="CHEBI:58189"/>
    </reaction>
    <physiologicalReaction direction="left-to-right" evidence="6">
        <dbReference type="Rhea" id="RHEA:19670"/>
    </physiologicalReaction>
</comment>
<feature type="domain" description="CobW C-terminal" evidence="7">
    <location>
        <begin position="274"/>
        <end position="362"/>
    </location>
</feature>
<dbReference type="Pfam" id="PF02492">
    <property type="entry name" value="cobW"/>
    <property type="match status" value="1"/>
</dbReference>
<keyword evidence="3" id="KW-0143">Chaperone</keyword>
<sequence length="367" mass="39984">MTQRIPVTVFTGFLGAGKTTLLSGLIRDNKQRRLAILVNEFGEVSIDGALLRGDGERGGAEVHDLSNGLIAYDDDADFLPTMQALWQRRGTIDHVLIETSGLALPTAVMESLQSEALAPYFVLDATLAVVDTPLLLSGGFDRAADDDATQTPIASLFEQQLANADIVVLNKIDALVEDAQLDAEARVRALAPSVRFIELAFDARLDTRLTLGLRLHEPAGTAHRHYGPVATLPGLNLRPLANQRLLDGHSHGGQGAHSHGLATHKHFHERDPGWQSFMVRSHDAQDADTLRHAVAAITRSEPILRAKGFARAGAGRVLIQAVRNRVEARLELDAAPPRQAQLVFIGYHPSRPRVAEQLRELTGTDWR</sequence>
<dbReference type="Gene3D" id="3.30.1220.10">
    <property type="entry name" value="CobW-like, C-terminal domain"/>
    <property type="match status" value="1"/>
</dbReference>
<dbReference type="InterPro" id="IPR003495">
    <property type="entry name" value="CobW/HypB/UreG_nucleotide-bd"/>
</dbReference>
<keyword evidence="9" id="KW-1185">Reference proteome</keyword>
<keyword evidence="8" id="KW-0614">Plasmid</keyword>
<keyword evidence="2" id="KW-0378">Hydrolase</keyword>
<evidence type="ECO:0000256" key="3">
    <source>
        <dbReference type="ARBA" id="ARBA00023186"/>
    </source>
</evidence>
<proteinExistence type="inferred from homology"/>
<dbReference type="SUPFAM" id="SSF90002">
    <property type="entry name" value="Hypothetical protein YjiA, C-terminal domain"/>
    <property type="match status" value="1"/>
</dbReference>
<dbReference type="PANTHER" id="PTHR13748:SF62">
    <property type="entry name" value="COBW DOMAIN-CONTAINING PROTEIN"/>
    <property type="match status" value="1"/>
</dbReference>
<dbReference type="Gene3D" id="3.40.50.300">
    <property type="entry name" value="P-loop containing nucleotide triphosphate hydrolases"/>
    <property type="match status" value="1"/>
</dbReference>
<dbReference type="InterPro" id="IPR036627">
    <property type="entry name" value="CobW-likC_sf"/>
</dbReference>
<evidence type="ECO:0000256" key="1">
    <source>
        <dbReference type="ARBA" id="ARBA00022741"/>
    </source>
</evidence>
<comment type="similarity">
    <text evidence="4">Belongs to the SIMIBI class G3E GTPase family. ZNG1 subfamily.</text>
</comment>
<evidence type="ECO:0000256" key="2">
    <source>
        <dbReference type="ARBA" id="ARBA00022801"/>
    </source>
</evidence>
<name>A0ABX7ZYG7_9RALS</name>